<dbReference type="Pfam" id="PF00535">
    <property type="entry name" value="Glycos_transf_2"/>
    <property type="match status" value="1"/>
</dbReference>
<dbReference type="Pfam" id="PF00534">
    <property type="entry name" value="Glycos_transf_1"/>
    <property type="match status" value="1"/>
</dbReference>
<evidence type="ECO:0000256" key="2">
    <source>
        <dbReference type="ARBA" id="ARBA00022692"/>
    </source>
</evidence>
<dbReference type="Gene3D" id="3.40.50.2000">
    <property type="entry name" value="Glycogen Phosphorylase B"/>
    <property type="match status" value="2"/>
</dbReference>
<feature type="transmembrane region" description="Helical" evidence="5">
    <location>
        <begin position="225"/>
        <end position="242"/>
    </location>
</feature>
<dbReference type="InterPro" id="IPR007016">
    <property type="entry name" value="O-antigen_ligase-rel_domated"/>
</dbReference>
<feature type="transmembrane region" description="Helical" evidence="5">
    <location>
        <begin position="21"/>
        <end position="39"/>
    </location>
</feature>
<dbReference type="Pfam" id="PF04932">
    <property type="entry name" value="Wzy_C"/>
    <property type="match status" value="1"/>
</dbReference>
<feature type="transmembrane region" description="Helical" evidence="5">
    <location>
        <begin position="249"/>
        <end position="267"/>
    </location>
</feature>
<dbReference type="EMBL" id="NXLT01000003">
    <property type="protein sequence ID" value="RDU67299.1"/>
    <property type="molecule type" value="Genomic_DNA"/>
</dbReference>
<evidence type="ECO:0008006" key="11">
    <source>
        <dbReference type="Google" id="ProtNLM"/>
    </source>
</evidence>
<evidence type="ECO:0000256" key="4">
    <source>
        <dbReference type="ARBA" id="ARBA00023136"/>
    </source>
</evidence>
<dbReference type="InterPro" id="IPR001173">
    <property type="entry name" value="Glyco_trans_2-like"/>
</dbReference>
<feature type="domain" description="Glycosyl transferase family 1" evidence="6">
    <location>
        <begin position="673"/>
        <end position="832"/>
    </location>
</feature>
<dbReference type="GO" id="GO:0016757">
    <property type="term" value="F:glycosyltransferase activity"/>
    <property type="evidence" value="ECO:0007669"/>
    <property type="project" value="InterPro"/>
</dbReference>
<sequence>MRMQKIQNIVRNKVFSFMSRYYEEFVLVLFGIGLCLYGFGLDLGVNFKTQGFFQIGGVLYIIFAYRHFALRDDLRLLRIPLISFGVVIVLGLLSYFDEIMPRSFGKVFGSINTHIIKYLVLFVIVFLYVRYAKRRNVLILFGIFGLLCMVNVVASLVEFWRYGFKTHHVPFGFKAVFTYNIWLLAPMALCISGMVACKHKALKILCVLGVALTLGAMFANGERSFLVSSFVMVFVPFVVWRYRHKGKILPLVFVAGVLALGGIYTQTKTLPDRYNFAHMIDNFWEVIQTPVVEMGKYDKLCFNGVFACNPQSTKNGEAEFFWEHSSLSRIAMSKSTFEAFLDSPFMPRIVGVFQIGEYLWQYYEVHTDKQANRMYVSVDNPKHNGYNSPHNFAVSMLFCYGIIGFIAILFFLGFVFYICYKQLASNAKDTTRDFIALWAFVCLVGICTQSVFDILYPNILEVLFIFLGAVVGFCRAKVSAYSHRGNSQNIFQSPPSAHSSILLTIGDVSITGGAERVVVNLANLFVQLGHSVEIVSFFRTNPMLPYTIDERVRVSFFYTQDEKNFKDTNALKRFYIKNIFKFMLSVRVWWRYRMDYVIVNDWTYTPFLKHKYTKYIKILHVNFTRYNKRNNYFDTLVLLSYAEMALYRPFHKHIKVIPNFLPTISTQCTDYSQKIVLSVGRMDNGDQKGFLRLIDIWEQVSQMEGASGWKLHIVGDGVMREQIQAKIQAKNLEESIIVYPFTKDIESVYLSASIYVMSSHYEGFGMVLIESASYGLPAIAFDVATGPSDIIVDSHTGYLVADNAMQDYAHKLHKLMCDENLRSTFGLHAKKRVQEHFSKEAIAPLWEEMLGGKQHTQPMLENTQPCIGIVVPVHNVESYLTRCLDSIIAQSYENFVIVLVNDASTDSGRDICLAYHSKDKRIIFVDALFNASQASVRNKALDILERGGALVEEVQATLQDVIYTQLLHIPVIDYIMFVDSDDYISPNALEIIITDFKKNDVDICAYNNHYVTQEFVEATVHDYRVFSHIRESGVYIPTELIQNLRGFITSAWAFVYRAPFLCKHHLRFIEGVFYEDVPFCTQSILVAQNVYVSFVPWYYYFLSPTSTMRGVMDTQKRRKAFESWIRILQFFIMYLEESKKQDVKHNHNTQDLAILQKIYARNITWCFKRIFELLSVSGGYGNGISKQELKPYVRYMRGKYHLYYHIPTLRKFL</sequence>
<feature type="transmembrane region" description="Helical" evidence="5">
    <location>
        <begin position="202"/>
        <end position="219"/>
    </location>
</feature>
<dbReference type="PANTHER" id="PTHR12526">
    <property type="entry name" value="GLYCOSYLTRANSFERASE"/>
    <property type="match status" value="1"/>
</dbReference>
<feature type="transmembrane region" description="Helical" evidence="5">
    <location>
        <begin position="432"/>
        <end position="452"/>
    </location>
</feature>
<evidence type="ECO:0000259" key="7">
    <source>
        <dbReference type="Pfam" id="PF00535"/>
    </source>
</evidence>
<feature type="transmembrane region" description="Helical" evidence="5">
    <location>
        <begin position="51"/>
        <end position="69"/>
    </location>
</feature>
<feature type="transmembrane region" description="Helical" evidence="5">
    <location>
        <begin position="136"/>
        <end position="157"/>
    </location>
</feature>
<dbReference type="SUPFAM" id="SSF53756">
    <property type="entry name" value="UDP-Glycosyltransferase/glycogen phosphorylase"/>
    <property type="match status" value="1"/>
</dbReference>
<organism evidence="9 10">
    <name type="scientific">Helicobacter equorum</name>
    <dbReference type="NCBI Taxonomy" id="361872"/>
    <lineage>
        <taxon>Bacteria</taxon>
        <taxon>Pseudomonadati</taxon>
        <taxon>Campylobacterota</taxon>
        <taxon>Epsilonproteobacteria</taxon>
        <taxon>Campylobacterales</taxon>
        <taxon>Helicobacteraceae</taxon>
        <taxon>Helicobacter</taxon>
    </lineage>
</organism>
<evidence type="ECO:0000259" key="8">
    <source>
        <dbReference type="Pfam" id="PF04932"/>
    </source>
</evidence>
<name>A0A3D8IPX0_9HELI</name>
<dbReference type="CDD" id="cd03820">
    <property type="entry name" value="GT4_AmsD-like"/>
    <property type="match status" value="1"/>
</dbReference>
<feature type="domain" description="Glycosyltransferase 2-like" evidence="7">
    <location>
        <begin position="869"/>
        <end position="942"/>
    </location>
</feature>
<dbReference type="CDD" id="cd00761">
    <property type="entry name" value="Glyco_tranf_GTA_type"/>
    <property type="match status" value="1"/>
</dbReference>
<evidence type="ECO:0000256" key="3">
    <source>
        <dbReference type="ARBA" id="ARBA00022989"/>
    </source>
</evidence>
<evidence type="ECO:0000256" key="5">
    <source>
        <dbReference type="SAM" id="Phobius"/>
    </source>
</evidence>
<feature type="transmembrane region" description="Helical" evidence="5">
    <location>
        <begin position="108"/>
        <end position="129"/>
    </location>
</feature>
<dbReference type="Gene3D" id="3.90.550.10">
    <property type="entry name" value="Spore Coat Polysaccharide Biosynthesis Protein SpsA, Chain A"/>
    <property type="match status" value="1"/>
</dbReference>
<dbReference type="GO" id="GO:0016020">
    <property type="term" value="C:membrane"/>
    <property type="evidence" value="ECO:0007669"/>
    <property type="project" value="UniProtKB-SubCell"/>
</dbReference>
<evidence type="ECO:0000313" key="9">
    <source>
        <dbReference type="EMBL" id="RDU67299.1"/>
    </source>
</evidence>
<keyword evidence="2 5" id="KW-0812">Transmembrane</keyword>
<gene>
    <name evidence="9" type="ORF">CQA54_04820</name>
</gene>
<dbReference type="OrthoDB" id="6286688at2"/>
<dbReference type="PANTHER" id="PTHR12526:SF630">
    <property type="entry name" value="GLYCOSYLTRANSFERASE"/>
    <property type="match status" value="1"/>
</dbReference>
<dbReference type="AlphaFoldDB" id="A0A3D8IPX0"/>
<accession>A0A3D8IPX0</accession>
<reference evidence="9 10" key="1">
    <citation type="submission" date="2018-04" db="EMBL/GenBank/DDBJ databases">
        <title>Novel Campyloabacter and Helicobacter Species and Strains.</title>
        <authorList>
            <person name="Mannion A.J."/>
            <person name="Shen Z."/>
            <person name="Fox J.G."/>
        </authorList>
    </citation>
    <scope>NUCLEOTIDE SEQUENCE [LARGE SCALE GENOMIC DNA]</scope>
    <source>
        <strain evidence="9 10">MIT 12-6600</strain>
    </source>
</reference>
<dbReference type="SUPFAM" id="SSF53448">
    <property type="entry name" value="Nucleotide-diphospho-sugar transferases"/>
    <property type="match status" value="1"/>
</dbReference>
<keyword evidence="4 5" id="KW-0472">Membrane</keyword>
<keyword evidence="10" id="KW-1185">Reference proteome</keyword>
<comment type="caution">
    <text evidence="9">The sequence shown here is derived from an EMBL/GenBank/DDBJ whole genome shotgun (WGS) entry which is preliminary data.</text>
</comment>
<feature type="transmembrane region" description="Helical" evidence="5">
    <location>
        <begin position="76"/>
        <end position="96"/>
    </location>
</feature>
<comment type="subcellular location">
    <subcellularLocation>
        <location evidence="1">Membrane</location>
        <topology evidence="1">Multi-pass membrane protein</topology>
    </subcellularLocation>
</comment>
<evidence type="ECO:0000256" key="1">
    <source>
        <dbReference type="ARBA" id="ARBA00004141"/>
    </source>
</evidence>
<feature type="transmembrane region" description="Helical" evidence="5">
    <location>
        <begin position="177"/>
        <end position="195"/>
    </location>
</feature>
<feature type="transmembrane region" description="Helical" evidence="5">
    <location>
        <begin position="392"/>
        <end position="420"/>
    </location>
</feature>
<proteinExistence type="predicted"/>
<feature type="domain" description="O-antigen ligase-related" evidence="8">
    <location>
        <begin position="209"/>
        <end position="408"/>
    </location>
</feature>
<dbReference type="Proteomes" id="UP000256514">
    <property type="component" value="Unassembled WGS sequence"/>
</dbReference>
<dbReference type="InterPro" id="IPR001296">
    <property type="entry name" value="Glyco_trans_1"/>
</dbReference>
<evidence type="ECO:0000259" key="6">
    <source>
        <dbReference type="Pfam" id="PF00534"/>
    </source>
</evidence>
<protein>
    <recommendedName>
        <fullName evidence="11">Glycosyl transferase family 1 domain-containing protein</fullName>
    </recommendedName>
</protein>
<dbReference type="InterPro" id="IPR029044">
    <property type="entry name" value="Nucleotide-diphossugar_trans"/>
</dbReference>
<keyword evidence="3 5" id="KW-1133">Transmembrane helix</keyword>
<evidence type="ECO:0000313" key="10">
    <source>
        <dbReference type="Proteomes" id="UP000256514"/>
    </source>
</evidence>